<dbReference type="Pfam" id="PF01638">
    <property type="entry name" value="HxlR"/>
    <property type="match status" value="1"/>
</dbReference>
<keyword evidence="6" id="KW-1185">Reference proteome</keyword>
<evidence type="ECO:0000313" key="5">
    <source>
        <dbReference type="EMBL" id="MEX6688010.1"/>
    </source>
</evidence>
<accession>A0ABV3ZEK1</accession>
<dbReference type="PROSITE" id="PS51118">
    <property type="entry name" value="HTH_HXLR"/>
    <property type="match status" value="1"/>
</dbReference>
<sequence length="127" mass="14807">MATERKTSSTNFRNQAYLEEKCSLNELLDLVSKRWVCEILFCVEEGNNRFKSIREELTYISDTILADRVKLLEKYDLITKQYFDEVPLRVEYSLTESGRQLCGMLEMMCNFSDSLPALKSMETAKHA</sequence>
<dbReference type="PANTHER" id="PTHR33204">
    <property type="entry name" value="TRANSCRIPTIONAL REGULATOR, MARR FAMILY"/>
    <property type="match status" value="1"/>
</dbReference>
<keyword evidence="1" id="KW-0805">Transcription regulation</keyword>
<keyword evidence="3" id="KW-0804">Transcription</keyword>
<feature type="domain" description="HTH hxlR-type" evidence="4">
    <location>
        <begin position="22"/>
        <end position="120"/>
    </location>
</feature>
<evidence type="ECO:0000256" key="3">
    <source>
        <dbReference type="ARBA" id="ARBA00023163"/>
    </source>
</evidence>
<reference evidence="5 6" key="1">
    <citation type="submission" date="2023-07" db="EMBL/GenBank/DDBJ databases">
        <authorList>
            <person name="Lian W.-H."/>
        </authorList>
    </citation>
    <scope>NUCLEOTIDE SEQUENCE [LARGE SCALE GENOMIC DNA]</scope>
    <source>
        <strain evidence="5 6">SYSU DXS3180</strain>
    </source>
</reference>
<dbReference type="InterPro" id="IPR036390">
    <property type="entry name" value="WH_DNA-bd_sf"/>
</dbReference>
<comment type="caution">
    <text evidence="5">The sequence shown here is derived from an EMBL/GenBank/DDBJ whole genome shotgun (WGS) entry which is preliminary data.</text>
</comment>
<dbReference type="Gene3D" id="1.10.10.10">
    <property type="entry name" value="Winged helix-like DNA-binding domain superfamily/Winged helix DNA-binding domain"/>
    <property type="match status" value="1"/>
</dbReference>
<organism evidence="5 6">
    <name type="scientific">Danxiaibacter flavus</name>
    <dbReference type="NCBI Taxonomy" id="3049108"/>
    <lineage>
        <taxon>Bacteria</taxon>
        <taxon>Pseudomonadati</taxon>
        <taxon>Bacteroidota</taxon>
        <taxon>Chitinophagia</taxon>
        <taxon>Chitinophagales</taxon>
        <taxon>Chitinophagaceae</taxon>
        <taxon>Danxiaibacter</taxon>
    </lineage>
</organism>
<dbReference type="EMBL" id="JAULBC010000003">
    <property type="protein sequence ID" value="MEX6688010.1"/>
    <property type="molecule type" value="Genomic_DNA"/>
</dbReference>
<dbReference type="Proteomes" id="UP001560573">
    <property type="component" value="Unassembled WGS sequence"/>
</dbReference>
<evidence type="ECO:0000256" key="2">
    <source>
        <dbReference type="ARBA" id="ARBA00023125"/>
    </source>
</evidence>
<keyword evidence="2" id="KW-0238">DNA-binding</keyword>
<dbReference type="SUPFAM" id="SSF46785">
    <property type="entry name" value="Winged helix' DNA-binding domain"/>
    <property type="match status" value="1"/>
</dbReference>
<dbReference type="RefSeq" id="WP_369329417.1">
    <property type="nucleotide sequence ID" value="NZ_JAULBC010000003.1"/>
</dbReference>
<evidence type="ECO:0000259" key="4">
    <source>
        <dbReference type="PROSITE" id="PS51118"/>
    </source>
</evidence>
<name>A0ABV3ZEK1_9BACT</name>
<evidence type="ECO:0000256" key="1">
    <source>
        <dbReference type="ARBA" id="ARBA00023015"/>
    </source>
</evidence>
<dbReference type="PANTHER" id="PTHR33204:SF18">
    <property type="entry name" value="TRANSCRIPTIONAL REGULATORY PROTEIN"/>
    <property type="match status" value="1"/>
</dbReference>
<proteinExistence type="predicted"/>
<dbReference type="InterPro" id="IPR002577">
    <property type="entry name" value="HTH_HxlR"/>
</dbReference>
<protein>
    <submittedName>
        <fullName evidence="5">Helix-turn-helix domain-containing protein</fullName>
    </submittedName>
</protein>
<dbReference type="InterPro" id="IPR036388">
    <property type="entry name" value="WH-like_DNA-bd_sf"/>
</dbReference>
<gene>
    <name evidence="5" type="ORF">QTN47_10920</name>
</gene>
<evidence type="ECO:0000313" key="6">
    <source>
        <dbReference type="Proteomes" id="UP001560573"/>
    </source>
</evidence>